<proteinExistence type="predicted"/>
<organism evidence="2 3">
    <name type="scientific">Breznakia blatticola</name>
    <dbReference type="NCBI Taxonomy" id="1754012"/>
    <lineage>
        <taxon>Bacteria</taxon>
        <taxon>Bacillati</taxon>
        <taxon>Bacillota</taxon>
        <taxon>Erysipelotrichia</taxon>
        <taxon>Erysipelotrichales</taxon>
        <taxon>Erysipelotrichaceae</taxon>
        <taxon>Breznakia</taxon>
    </lineage>
</organism>
<dbReference type="EMBL" id="SODD01000032">
    <property type="protein sequence ID" value="TDW14752.1"/>
    <property type="molecule type" value="Genomic_DNA"/>
</dbReference>
<comment type="caution">
    <text evidence="2">The sequence shown here is derived from an EMBL/GenBank/DDBJ whole genome shotgun (WGS) entry which is preliminary data.</text>
</comment>
<reference evidence="2 3" key="1">
    <citation type="submission" date="2019-03" db="EMBL/GenBank/DDBJ databases">
        <title>Genomic Encyclopedia of Type Strains, Phase IV (KMG-IV): sequencing the most valuable type-strain genomes for metagenomic binning, comparative biology and taxonomic classification.</title>
        <authorList>
            <person name="Goeker M."/>
        </authorList>
    </citation>
    <scope>NUCLEOTIDE SEQUENCE [LARGE SCALE GENOMIC DNA]</scope>
    <source>
        <strain evidence="2 3">DSM 28867</strain>
    </source>
</reference>
<dbReference type="AlphaFoldDB" id="A0A4R7ZC46"/>
<feature type="transmembrane region" description="Helical" evidence="1">
    <location>
        <begin position="38"/>
        <end position="58"/>
    </location>
</feature>
<name>A0A4R7ZC46_9FIRM</name>
<evidence type="ECO:0000313" key="2">
    <source>
        <dbReference type="EMBL" id="TDW14752.1"/>
    </source>
</evidence>
<protein>
    <submittedName>
        <fullName evidence="2">Uncharacterized protein</fullName>
    </submittedName>
</protein>
<gene>
    <name evidence="2" type="ORF">EDD63_1328</name>
</gene>
<dbReference type="RefSeq" id="WP_134170396.1">
    <property type="nucleotide sequence ID" value="NZ_SODD01000032.1"/>
</dbReference>
<keyword evidence="1" id="KW-0472">Membrane</keyword>
<keyword evidence="1" id="KW-0812">Transmembrane</keyword>
<keyword evidence="3" id="KW-1185">Reference proteome</keyword>
<evidence type="ECO:0000256" key="1">
    <source>
        <dbReference type="SAM" id="Phobius"/>
    </source>
</evidence>
<dbReference type="Proteomes" id="UP000294743">
    <property type="component" value="Unassembled WGS sequence"/>
</dbReference>
<sequence length="402" mass="46975">MKQDDYKKYIEKQKVSPKLYEQLEQIQNHKKIEKFKPALIFACIICVVISGMFAFSALDNNDNQTNANQHHNKEKAQAFRKDKNGVYLLKKDVLQQNIEFSDITPYETLPSFHDKYWNTENLVLTDLDSQETIEAEYLPSIESTFDLNKDTRNLTTRGEEKHRTTYEYAYANGMTICFEPHGYISVNINDISNFNISDNEEVVQYITNSLKKFNGQTYETYDFSSYIDNYDDDDSYEKKYVCPTDINEAEKTLYKLEYKLEYKLKEDDGKKRLSFELPNQNRFSFVNNVQVISPKKALTNILDDSIASGGSLFSDSDSFDYEALIKQLQSMDEKELAKKVVGVQLNYDWHTRSSDDMRVYPYYNIMISYDQYPQEELEKGENAIVVFQTLATDDNLVFAHND</sequence>
<evidence type="ECO:0000313" key="3">
    <source>
        <dbReference type="Proteomes" id="UP000294743"/>
    </source>
</evidence>
<accession>A0A4R7ZC46</accession>
<keyword evidence="1" id="KW-1133">Transmembrane helix</keyword>